<evidence type="ECO:0000313" key="13">
    <source>
        <dbReference type="Proteomes" id="UP001281410"/>
    </source>
</evidence>
<comment type="cofactor">
    <cofactor evidence="3">
        <name>thiamine diphosphate</name>
        <dbReference type="ChEBI" id="CHEBI:58937"/>
    </cofactor>
</comment>
<evidence type="ECO:0000256" key="8">
    <source>
        <dbReference type="ARBA" id="ARBA00022793"/>
    </source>
</evidence>
<keyword evidence="8" id="KW-0210">Decarboxylase</keyword>
<protein>
    <recommendedName>
        <fullName evidence="6">pyruvate decarboxylase</fullName>
        <ecNumber evidence="6">4.1.1.1</ecNumber>
    </recommendedName>
</protein>
<comment type="similarity">
    <text evidence="4">Belongs to the TPP enzyme family.</text>
</comment>
<dbReference type="GO" id="GO:0046872">
    <property type="term" value="F:metal ion binding"/>
    <property type="evidence" value="ECO:0007669"/>
    <property type="project" value="UniProtKB-KW"/>
</dbReference>
<dbReference type="AlphaFoldDB" id="A0AAE0DZS2"/>
<dbReference type="InterPro" id="IPR012110">
    <property type="entry name" value="PDC/IPDC-like"/>
</dbReference>
<comment type="caution">
    <text evidence="12">The sequence shown here is derived from an EMBL/GenBank/DDBJ whole genome shotgun (WGS) entry which is preliminary data.</text>
</comment>
<keyword evidence="9" id="KW-0460">Magnesium</keyword>
<evidence type="ECO:0000256" key="9">
    <source>
        <dbReference type="ARBA" id="ARBA00022842"/>
    </source>
</evidence>
<evidence type="ECO:0000256" key="10">
    <source>
        <dbReference type="ARBA" id="ARBA00023052"/>
    </source>
</evidence>
<evidence type="ECO:0000256" key="3">
    <source>
        <dbReference type="ARBA" id="ARBA00001964"/>
    </source>
</evidence>
<sequence length="231" mass="25903">MEGFRFLLDSVPVEESLSFAAHLMLKQKKTIYKIVFCAVVNHRKVLKLVVEVLKNQMVIVRSLITRVRYELRSGRIEEWLWACVVTFTVGGLSVLNAIAGAYSEKLHVICIVGGPNSNDYGNNIILHHTIGLSDFTHEIRCFQTITCTQAVGNNLDDAHELIDTTISTALKETKSVYISINCNLPGIPHPTFCREPMLFFLAPEICATKKLMVNLGFQTTKEDSCILKEDS</sequence>
<evidence type="ECO:0000313" key="12">
    <source>
        <dbReference type="EMBL" id="KAK3199030.1"/>
    </source>
</evidence>
<accession>A0AAE0DZS2</accession>
<dbReference type="EMBL" id="JANJYJ010000007">
    <property type="protein sequence ID" value="KAK3199030.1"/>
    <property type="molecule type" value="Genomic_DNA"/>
</dbReference>
<proteinExistence type="inferred from homology"/>
<evidence type="ECO:0000256" key="2">
    <source>
        <dbReference type="ARBA" id="ARBA00001920"/>
    </source>
</evidence>
<dbReference type="PANTHER" id="PTHR43452">
    <property type="entry name" value="PYRUVATE DECARBOXYLASE"/>
    <property type="match status" value="1"/>
</dbReference>
<keyword evidence="13" id="KW-1185">Reference proteome</keyword>
<organism evidence="12 13">
    <name type="scientific">Dipteronia sinensis</name>
    <dbReference type="NCBI Taxonomy" id="43782"/>
    <lineage>
        <taxon>Eukaryota</taxon>
        <taxon>Viridiplantae</taxon>
        <taxon>Streptophyta</taxon>
        <taxon>Embryophyta</taxon>
        <taxon>Tracheophyta</taxon>
        <taxon>Spermatophyta</taxon>
        <taxon>Magnoliopsida</taxon>
        <taxon>eudicotyledons</taxon>
        <taxon>Gunneridae</taxon>
        <taxon>Pentapetalae</taxon>
        <taxon>rosids</taxon>
        <taxon>malvids</taxon>
        <taxon>Sapindales</taxon>
        <taxon>Sapindaceae</taxon>
        <taxon>Hippocastanoideae</taxon>
        <taxon>Acereae</taxon>
        <taxon>Dipteronia</taxon>
    </lineage>
</organism>
<comment type="subunit">
    <text evidence="5">Homotetramer.</text>
</comment>
<dbReference type="GO" id="GO:0005829">
    <property type="term" value="C:cytosol"/>
    <property type="evidence" value="ECO:0007669"/>
    <property type="project" value="TreeGrafter"/>
</dbReference>
<keyword evidence="11" id="KW-0456">Lyase</keyword>
<evidence type="ECO:0000256" key="7">
    <source>
        <dbReference type="ARBA" id="ARBA00022723"/>
    </source>
</evidence>
<reference evidence="12" key="1">
    <citation type="journal article" date="2023" name="Plant J.">
        <title>Genome sequences and population genomics provide insights into the demographic history, inbreeding, and mutation load of two 'living fossil' tree species of Dipteronia.</title>
        <authorList>
            <person name="Feng Y."/>
            <person name="Comes H.P."/>
            <person name="Chen J."/>
            <person name="Zhu S."/>
            <person name="Lu R."/>
            <person name="Zhang X."/>
            <person name="Li P."/>
            <person name="Qiu J."/>
            <person name="Olsen K.M."/>
            <person name="Qiu Y."/>
        </authorList>
    </citation>
    <scope>NUCLEOTIDE SEQUENCE</scope>
    <source>
        <strain evidence="12">NBL</strain>
    </source>
</reference>
<dbReference type="SUPFAM" id="SSF52518">
    <property type="entry name" value="Thiamin diphosphate-binding fold (THDP-binding)"/>
    <property type="match status" value="1"/>
</dbReference>
<evidence type="ECO:0000256" key="1">
    <source>
        <dbReference type="ARBA" id="ARBA00001041"/>
    </source>
</evidence>
<keyword evidence="7" id="KW-0479">Metal-binding</keyword>
<dbReference type="Gene3D" id="3.40.50.970">
    <property type="match status" value="1"/>
</dbReference>
<dbReference type="GO" id="GO:0004737">
    <property type="term" value="F:pyruvate decarboxylase activity"/>
    <property type="evidence" value="ECO:0007669"/>
    <property type="project" value="UniProtKB-EC"/>
</dbReference>
<dbReference type="EC" id="4.1.1.1" evidence="6"/>
<dbReference type="Proteomes" id="UP001281410">
    <property type="component" value="Unassembled WGS sequence"/>
</dbReference>
<evidence type="ECO:0000256" key="5">
    <source>
        <dbReference type="ARBA" id="ARBA00011881"/>
    </source>
</evidence>
<dbReference type="InterPro" id="IPR029061">
    <property type="entry name" value="THDP-binding"/>
</dbReference>
<comment type="cofactor">
    <cofactor evidence="2">
        <name>a metal cation</name>
        <dbReference type="ChEBI" id="CHEBI:25213"/>
    </cofactor>
</comment>
<evidence type="ECO:0000256" key="6">
    <source>
        <dbReference type="ARBA" id="ARBA00013202"/>
    </source>
</evidence>
<name>A0AAE0DZS2_9ROSI</name>
<comment type="catalytic activity">
    <reaction evidence="1">
        <text>a 2-oxocarboxylate + H(+) = an aldehyde + CO2</text>
        <dbReference type="Rhea" id="RHEA:11628"/>
        <dbReference type="ChEBI" id="CHEBI:15378"/>
        <dbReference type="ChEBI" id="CHEBI:16526"/>
        <dbReference type="ChEBI" id="CHEBI:17478"/>
        <dbReference type="ChEBI" id="CHEBI:35179"/>
        <dbReference type="EC" id="4.1.1.1"/>
    </reaction>
</comment>
<dbReference type="GO" id="GO:0000949">
    <property type="term" value="P:aromatic amino acid family catabolic process to alcohol via Ehrlich pathway"/>
    <property type="evidence" value="ECO:0007669"/>
    <property type="project" value="TreeGrafter"/>
</dbReference>
<evidence type="ECO:0000256" key="4">
    <source>
        <dbReference type="ARBA" id="ARBA00007812"/>
    </source>
</evidence>
<dbReference type="PANTHER" id="PTHR43452:SF1">
    <property type="entry name" value="PYRUVATE DECARBOXYLASE C186.09-RELATED"/>
    <property type="match status" value="1"/>
</dbReference>
<gene>
    <name evidence="12" type="ORF">Dsin_022445</name>
</gene>
<evidence type="ECO:0000256" key="11">
    <source>
        <dbReference type="ARBA" id="ARBA00023239"/>
    </source>
</evidence>
<keyword evidence="10" id="KW-0786">Thiamine pyrophosphate</keyword>